<sequence length="34" mass="3768">MLANESRLQSLGQEHPLLSLALNCSSIKTMILQQ</sequence>
<dbReference type="EMBL" id="BK032759">
    <property type="protein sequence ID" value="DAF58912.1"/>
    <property type="molecule type" value="Genomic_DNA"/>
</dbReference>
<name>A0A8S5T730_9CAUD</name>
<reference evidence="1" key="1">
    <citation type="journal article" date="2021" name="Proc. Natl. Acad. Sci. U.S.A.">
        <title>A Catalog of Tens of Thousands of Viruses from Human Metagenomes Reveals Hidden Associations with Chronic Diseases.</title>
        <authorList>
            <person name="Tisza M.J."/>
            <person name="Buck C.B."/>
        </authorList>
    </citation>
    <scope>NUCLEOTIDE SEQUENCE</scope>
    <source>
        <strain evidence="1">CtxMM9</strain>
    </source>
</reference>
<proteinExistence type="predicted"/>
<organism evidence="1">
    <name type="scientific">Siphoviridae sp. ctxMM9</name>
    <dbReference type="NCBI Taxonomy" id="2827973"/>
    <lineage>
        <taxon>Viruses</taxon>
        <taxon>Duplodnaviria</taxon>
        <taxon>Heunggongvirae</taxon>
        <taxon>Uroviricota</taxon>
        <taxon>Caudoviricetes</taxon>
    </lineage>
</organism>
<accession>A0A8S5T730</accession>
<evidence type="ECO:0000313" key="1">
    <source>
        <dbReference type="EMBL" id="DAF58912.1"/>
    </source>
</evidence>
<protein>
    <submittedName>
        <fullName evidence="1">Uncharacterized protein</fullName>
    </submittedName>
</protein>